<dbReference type="EMBL" id="SPHZ02000007">
    <property type="protein sequence ID" value="KAF0907384.1"/>
    <property type="molecule type" value="Genomic_DNA"/>
</dbReference>
<sequence length="123" mass="13553">MYAQEEWEGGDGGPQLKSLLYGGPKIFLLSPISHGLTRPRAAVFCPPSPPQSEPPAPPDPPLRGHPLPLRPRCAALPRVPSHRSPRRWAPPPRLLLAVYHPRNRYVLHLSADASDAERRDLAA</sequence>
<gene>
    <name evidence="2" type="ORF">E2562_015876</name>
</gene>
<evidence type="ECO:0000313" key="2">
    <source>
        <dbReference type="EMBL" id="KAF0907384.1"/>
    </source>
</evidence>
<dbReference type="AlphaFoldDB" id="A0A6G1D5G2"/>
<name>A0A6G1D5G2_9ORYZ</name>
<proteinExistence type="predicted"/>
<dbReference type="Proteomes" id="UP000479710">
    <property type="component" value="Unassembled WGS sequence"/>
</dbReference>
<keyword evidence="3" id="KW-1185">Reference proteome</keyword>
<protein>
    <submittedName>
        <fullName evidence="2">Uncharacterized protein</fullName>
    </submittedName>
</protein>
<accession>A0A6G1D5G2</accession>
<evidence type="ECO:0000313" key="3">
    <source>
        <dbReference type="Proteomes" id="UP000479710"/>
    </source>
</evidence>
<evidence type="ECO:0000256" key="1">
    <source>
        <dbReference type="SAM" id="MobiDB-lite"/>
    </source>
</evidence>
<comment type="caution">
    <text evidence="2">The sequence shown here is derived from an EMBL/GenBank/DDBJ whole genome shotgun (WGS) entry which is preliminary data.</text>
</comment>
<feature type="region of interest" description="Disordered" evidence="1">
    <location>
        <begin position="41"/>
        <end position="71"/>
    </location>
</feature>
<feature type="compositionally biased region" description="Pro residues" evidence="1">
    <location>
        <begin position="46"/>
        <end position="63"/>
    </location>
</feature>
<reference evidence="2 3" key="1">
    <citation type="submission" date="2019-11" db="EMBL/GenBank/DDBJ databases">
        <title>Whole genome sequence of Oryza granulata.</title>
        <authorList>
            <person name="Li W."/>
        </authorList>
    </citation>
    <scope>NUCLEOTIDE SEQUENCE [LARGE SCALE GENOMIC DNA]</scope>
    <source>
        <strain evidence="3">cv. Menghai</strain>
        <tissue evidence="2">Leaf</tissue>
    </source>
</reference>
<organism evidence="2 3">
    <name type="scientific">Oryza meyeriana var. granulata</name>
    <dbReference type="NCBI Taxonomy" id="110450"/>
    <lineage>
        <taxon>Eukaryota</taxon>
        <taxon>Viridiplantae</taxon>
        <taxon>Streptophyta</taxon>
        <taxon>Embryophyta</taxon>
        <taxon>Tracheophyta</taxon>
        <taxon>Spermatophyta</taxon>
        <taxon>Magnoliopsida</taxon>
        <taxon>Liliopsida</taxon>
        <taxon>Poales</taxon>
        <taxon>Poaceae</taxon>
        <taxon>BOP clade</taxon>
        <taxon>Oryzoideae</taxon>
        <taxon>Oryzeae</taxon>
        <taxon>Oryzinae</taxon>
        <taxon>Oryza</taxon>
        <taxon>Oryza meyeriana</taxon>
    </lineage>
</organism>